<comment type="caution">
    <text evidence="2">The sequence shown here is derived from an EMBL/GenBank/DDBJ whole genome shotgun (WGS) entry which is preliminary data.</text>
</comment>
<dbReference type="InterPro" id="IPR010342">
    <property type="entry name" value="DUF938"/>
</dbReference>
<reference evidence="2 3" key="1">
    <citation type="journal article" date="2017" name="Gigascience">
        <title>Genome sequence of the small brown planthopper, Laodelphax striatellus.</title>
        <authorList>
            <person name="Zhu J."/>
            <person name="Jiang F."/>
            <person name="Wang X."/>
            <person name="Yang P."/>
            <person name="Bao Y."/>
            <person name="Zhao W."/>
            <person name="Wang W."/>
            <person name="Lu H."/>
            <person name="Wang Q."/>
            <person name="Cui N."/>
            <person name="Li J."/>
            <person name="Chen X."/>
            <person name="Luo L."/>
            <person name="Yu J."/>
            <person name="Kang L."/>
            <person name="Cui F."/>
        </authorList>
    </citation>
    <scope>NUCLEOTIDE SEQUENCE [LARGE SCALE GENOMIC DNA]</scope>
    <source>
        <strain evidence="2">Lst14</strain>
    </source>
</reference>
<dbReference type="Proteomes" id="UP000291343">
    <property type="component" value="Unassembled WGS sequence"/>
</dbReference>
<dbReference type="InParanoid" id="A0A482X2X9"/>
<comment type="similarity">
    <text evidence="1">Belongs to the UPF0585 family.</text>
</comment>
<evidence type="ECO:0000313" key="2">
    <source>
        <dbReference type="EMBL" id="RZF39888.1"/>
    </source>
</evidence>
<dbReference type="EMBL" id="QKKF02019521">
    <property type="protein sequence ID" value="RZF39888.1"/>
    <property type="molecule type" value="Genomic_DNA"/>
</dbReference>
<name>A0A482X2X9_LAOST</name>
<keyword evidence="3" id="KW-1185">Reference proteome</keyword>
<evidence type="ECO:0000256" key="1">
    <source>
        <dbReference type="ARBA" id="ARBA00008308"/>
    </source>
</evidence>
<dbReference type="InterPro" id="IPR029063">
    <property type="entry name" value="SAM-dependent_MTases_sf"/>
</dbReference>
<dbReference type="OrthoDB" id="10258744at2759"/>
<dbReference type="FunCoup" id="A0A482X2X9">
    <property type="interactions" value="141"/>
</dbReference>
<sequence length="255" mass="29090">MSLIPSKFSKLVHSMISRIVKNLFLSFKMSSNSSERCYIDRRQINPAAERNKEPILDILRQYMISPQTTPPVHQVLLEISSGSGQHVSYLAKHFQWITFQPTEFELSSFESIIGYTQYEQLENVKPPLYLDVRDPACSWLGGNVKKESIDYVLNINMMHISEYKCAEGLFAGCSEVLKPGGLLFTYGPYAFDGKITPESNVRFDTMLRSQDSSWGLRDLTRQLVPLARRCGIRLVQVHAMPANNHLVIWQKAPES</sequence>
<dbReference type="SMR" id="A0A482X2X9"/>
<dbReference type="SUPFAM" id="SSF53335">
    <property type="entry name" value="S-adenosyl-L-methionine-dependent methyltransferases"/>
    <property type="match status" value="1"/>
</dbReference>
<proteinExistence type="inferred from homology"/>
<dbReference type="PANTHER" id="PTHR20974:SF0">
    <property type="entry name" value="UPF0585 PROTEIN CG18661"/>
    <property type="match status" value="1"/>
</dbReference>
<dbReference type="PANTHER" id="PTHR20974">
    <property type="entry name" value="UPF0585 PROTEIN CG18661"/>
    <property type="match status" value="1"/>
</dbReference>
<dbReference type="AlphaFoldDB" id="A0A482X2X9"/>
<evidence type="ECO:0008006" key="4">
    <source>
        <dbReference type="Google" id="ProtNLM"/>
    </source>
</evidence>
<dbReference type="Pfam" id="PF06080">
    <property type="entry name" value="DUF938"/>
    <property type="match status" value="1"/>
</dbReference>
<organism evidence="2 3">
    <name type="scientific">Laodelphax striatellus</name>
    <name type="common">Small brown planthopper</name>
    <name type="synonym">Delphax striatella</name>
    <dbReference type="NCBI Taxonomy" id="195883"/>
    <lineage>
        <taxon>Eukaryota</taxon>
        <taxon>Metazoa</taxon>
        <taxon>Ecdysozoa</taxon>
        <taxon>Arthropoda</taxon>
        <taxon>Hexapoda</taxon>
        <taxon>Insecta</taxon>
        <taxon>Pterygota</taxon>
        <taxon>Neoptera</taxon>
        <taxon>Paraneoptera</taxon>
        <taxon>Hemiptera</taxon>
        <taxon>Auchenorrhyncha</taxon>
        <taxon>Fulgoroidea</taxon>
        <taxon>Delphacidae</taxon>
        <taxon>Criomorphinae</taxon>
        <taxon>Laodelphax</taxon>
    </lineage>
</organism>
<gene>
    <name evidence="2" type="ORF">LSTR_LSTR010516</name>
</gene>
<protein>
    <recommendedName>
        <fullName evidence="4">Methyltransferase-like 26</fullName>
    </recommendedName>
</protein>
<evidence type="ECO:0000313" key="3">
    <source>
        <dbReference type="Proteomes" id="UP000291343"/>
    </source>
</evidence>
<dbReference type="Gene3D" id="3.40.50.150">
    <property type="entry name" value="Vaccinia Virus protein VP39"/>
    <property type="match status" value="1"/>
</dbReference>
<accession>A0A482X2X9</accession>